<dbReference type="RefSeq" id="YP_009193551.1">
    <property type="nucleotide sequence ID" value="NC_028742.1"/>
</dbReference>
<name>A0A0F6WED5_9CAUD</name>
<dbReference type="EMBL" id="KR080199">
    <property type="protein sequence ID" value="AKF14665.1"/>
    <property type="molecule type" value="Genomic_DNA"/>
</dbReference>
<evidence type="ECO:0000313" key="2">
    <source>
        <dbReference type="Proteomes" id="UP000204054"/>
    </source>
</evidence>
<evidence type="ECO:0000313" key="1">
    <source>
        <dbReference type="EMBL" id="AKF14665.1"/>
    </source>
</evidence>
<organism evidence="1 2">
    <name type="scientific">Mycobacterium phage Baee</name>
    <dbReference type="NCBI Taxonomy" id="1647306"/>
    <lineage>
        <taxon>Viruses</taxon>
        <taxon>Duplodnaviria</taxon>
        <taxon>Heunggongvirae</taxon>
        <taxon>Uroviricota</taxon>
        <taxon>Caudoviricetes</taxon>
        <taxon>Bclasvirinae</taxon>
        <taxon>Acadianvirus</taxon>
        <taxon>Acadianvirus baee</taxon>
    </lineage>
</organism>
<keyword evidence="2" id="KW-1185">Reference proteome</keyword>
<protein>
    <submittedName>
        <fullName evidence="1">Uncharacterized protein</fullName>
    </submittedName>
</protein>
<reference evidence="1 2" key="1">
    <citation type="journal article" date="2015" name="Genome Announc.">
        <title>Genome Sequences of Mycobacteriophages AlanGrant, Baee, Corofin, OrangeOswald, and Vincenzo, New Members of Cluster B.</title>
        <authorList>
            <person name="Pope W.H."/>
            <person name="Carbonara M.E."/>
            <person name="Cioffi H.M."/>
            <person name="Cruz T."/>
            <person name="Dang B.Q."/>
            <person name="Doyle A.N."/>
            <person name="Fan O.H."/>
            <person name="Gallagher M."/>
            <person name="Gentile G.M."/>
            <person name="German B.A."/>
            <person name="Farrell M.E."/>
            <person name="Gerwig M."/>
            <person name="Hunter K.L."/>
            <person name="Lefever V.E."/>
            <person name="Marfisi N.A."/>
            <person name="McDonnell J.E."/>
            <person name="Monga J.K."/>
            <person name="Quiroz K.G."/>
            <person name="Pong A.C."/>
            <person name="Rimple P.A."/>
            <person name="Situ M."/>
            <person name="Sohnen P.C."/>
            <person name="Stockinger A.N."/>
            <person name="Thompson P.K."/>
            <person name="Torchio N.M."/>
            <person name="Toner C.L."/>
            <person name="Ulbrich M.C."/>
            <person name="Vohra N.I."/>
            <person name="Zakir A."/>
            <person name="Adkins N.L."/>
            <person name="Brown B.R."/>
            <person name="Churilla B.M."/>
            <person name="Kramer Z.J."/>
            <person name="Lapin J.S."/>
            <person name="Montgomery M.T."/>
            <person name="Prout A.K."/>
            <person name="Grubb S.R."/>
            <person name="Warner M.H."/>
            <person name="Bowman C.A."/>
            <person name="Russell D.A."/>
            <person name="Hatfull G.F."/>
        </authorList>
    </citation>
    <scope>NUCLEOTIDE SEQUENCE [LARGE SCALE GENOMIC DNA]</scope>
</reference>
<dbReference type="GeneID" id="26586454"/>
<dbReference type="OrthoDB" id="23353at10239"/>
<dbReference type="Proteomes" id="UP000204054">
    <property type="component" value="Segment"/>
</dbReference>
<dbReference type="KEGG" id="vg:26586454"/>
<sequence length="217" mass="22791">MAAKIEFTAQIPGTEDAPVTRTSGTMPYVATVDGVTWHKSFASAYKAAQGRQFGPGATVYPVLPTAIKGKLGDWTPEIDGWGEIPASAFTELVAAKNASKTVALPIEIAAEAPGADPVETEAEAPAPVEELMTVDAAVDAEIARRAEAAEEIEAAEPVVAKASAPSPLKLKQLLGDQIHKVILEAWADGSITAPEGMSTADAQDNLDRWLSYISHTR</sequence>
<accession>A0A0F6WED5</accession>
<gene>
    <name evidence="1" type="primary">96</name>
    <name evidence="1" type="ORF">SEA_BAEE_96</name>
</gene>
<proteinExistence type="predicted"/>